<dbReference type="RefSeq" id="XP_033460360.1">
    <property type="nucleotide sequence ID" value="XM_033601283.1"/>
</dbReference>
<dbReference type="CDD" id="cd07822">
    <property type="entry name" value="SRPBCC_4"/>
    <property type="match status" value="1"/>
</dbReference>
<protein>
    <recommendedName>
        <fullName evidence="3">Coenzyme Q-binding protein COQ10 START domain-containing protein</fullName>
    </recommendedName>
</protein>
<sequence length="209" mass="23515">MSNTHSEVWPPSQGLATPTVSHRDAVLTTTGSVRIDAPAAKVFETLLNVGDYESWNTWIPKVTIKSQPEGQSESDAKLHLNTLFIFHVIMDAAKPQSDTPTELRMSDISTPDHPSDYVSGELLSEKHGFTADSSRVYRMAWKSEGGFVSKGLKAERFHEIVPTGEHSCEVRTWEVMGGVLAYTVRWLYAKTLREKFVIWCQDLKKKCEE</sequence>
<accession>A0A6J3M724</accession>
<organism evidence="2">
    <name type="scientific">Dissoconium aciculare CBS 342.82</name>
    <dbReference type="NCBI Taxonomy" id="1314786"/>
    <lineage>
        <taxon>Eukaryota</taxon>
        <taxon>Fungi</taxon>
        <taxon>Dikarya</taxon>
        <taxon>Ascomycota</taxon>
        <taxon>Pezizomycotina</taxon>
        <taxon>Dothideomycetes</taxon>
        <taxon>Dothideomycetidae</taxon>
        <taxon>Mycosphaerellales</taxon>
        <taxon>Dissoconiaceae</taxon>
        <taxon>Dissoconium</taxon>
    </lineage>
</organism>
<dbReference type="OrthoDB" id="509124at2759"/>
<dbReference type="AlphaFoldDB" id="A0A6J3M724"/>
<reference evidence="2" key="3">
    <citation type="submission" date="2025-08" db="UniProtKB">
        <authorList>
            <consortium name="RefSeq"/>
        </authorList>
    </citation>
    <scope>IDENTIFICATION</scope>
    <source>
        <strain evidence="2">CBS 342.82</strain>
    </source>
</reference>
<evidence type="ECO:0008006" key="3">
    <source>
        <dbReference type="Google" id="ProtNLM"/>
    </source>
</evidence>
<evidence type="ECO:0000313" key="2">
    <source>
        <dbReference type="RefSeq" id="XP_033460360.1"/>
    </source>
</evidence>
<dbReference type="GeneID" id="54359083"/>
<name>A0A6J3M724_9PEZI</name>
<dbReference type="Proteomes" id="UP000504637">
    <property type="component" value="Unplaced"/>
</dbReference>
<reference evidence="2" key="2">
    <citation type="submission" date="2020-04" db="EMBL/GenBank/DDBJ databases">
        <authorList>
            <consortium name="NCBI Genome Project"/>
        </authorList>
    </citation>
    <scope>NUCLEOTIDE SEQUENCE</scope>
    <source>
        <strain evidence="2">CBS 342.82</strain>
    </source>
</reference>
<reference evidence="2" key="1">
    <citation type="submission" date="2020-01" db="EMBL/GenBank/DDBJ databases">
        <authorList>
            <consortium name="DOE Joint Genome Institute"/>
            <person name="Haridas S."/>
            <person name="Albert R."/>
            <person name="Binder M."/>
            <person name="Bloem J."/>
            <person name="Labutti K."/>
            <person name="Salamov A."/>
            <person name="Andreopoulos B."/>
            <person name="Baker S.E."/>
            <person name="Barry K."/>
            <person name="Bills G."/>
            <person name="Bluhm B.H."/>
            <person name="Cannon C."/>
            <person name="Castanera R."/>
            <person name="Culley D.E."/>
            <person name="Daum C."/>
            <person name="Ezra D."/>
            <person name="Gonzalez J.B."/>
            <person name="Henrissat B."/>
            <person name="Kuo A."/>
            <person name="Liang C."/>
            <person name="Lipzen A."/>
            <person name="Lutzoni F."/>
            <person name="Magnuson J."/>
            <person name="Mondo S."/>
            <person name="Nolan M."/>
            <person name="Ohm R."/>
            <person name="Pangilinan J."/>
            <person name="Park H.-J."/>
            <person name="Ramirez L."/>
            <person name="Alfaro M."/>
            <person name="Sun H."/>
            <person name="Tritt A."/>
            <person name="Yoshinaga Y."/>
            <person name="Zwiers L.-H."/>
            <person name="Turgeon B.G."/>
            <person name="Goodwin S.B."/>
            <person name="Spatafora J.W."/>
            <person name="Crous P.W."/>
            <person name="Grigoriev I.V."/>
        </authorList>
    </citation>
    <scope>NUCLEOTIDE SEQUENCE</scope>
    <source>
        <strain evidence="2">CBS 342.82</strain>
    </source>
</reference>
<gene>
    <name evidence="2" type="ORF">K489DRAFT_318029</name>
</gene>
<evidence type="ECO:0000313" key="1">
    <source>
        <dbReference type="Proteomes" id="UP000504637"/>
    </source>
</evidence>
<keyword evidence="1" id="KW-1185">Reference proteome</keyword>
<proteinExistence type="predicted"/>
<dbReference type="InterPro" id="IPR023393">
    <property type="entry name" value="START-like_dom_sf"/>
</dbReference>
<dbReference type="Gene3D" id="3.30.530.20">
    <property type="match status" value="2"/>
</dbReference>
<dbReference type="SUPFAM" id="SSF55961">
    <property type="entry name" value="Bet v1-like"/>
    <property type="match status" value="1"/>
</dbReference>